<gene>
    <name evidence="2" type="ORF">BF38_3992</name>
    <name evidence="4" type="ORF">BM74_16080</name>
    <name evidence="5" type="ORF">EQ803_01425</name>
    <name evidence="3" type="ORF">FOC89_27700</name>
</gene>
<feature type="transmembrane region" description="Helical" evidence="1">
    <location>
        <begin position="36"/>
        <end position="55"/>
    </location>
</feature>
<dbReference type="OMA" id="HVGWKLF"/>
<reference evidence="5 8" key="3">
    <citation type="submission" date="2019-01" db="EMBL/GenBank/DDBJ databases">
        <title>Draft genome sequence of Bacillus sp. DPC6431.</title>
        <authorList>
            <person name="Arbulu S."/>
            <person name="Murphy K."/>
            <person name="O'Sullivan O."/>
            <person name="Rea M.C."/>
            <person name="Hill C."/>
            <person name="Ross R.P."/>
        </authorList>
    </citation>
    <scope>NUCLEOTIDE SEQUENCE [LARGE SCALE GENOMIC DNA]</scope>
    <source>
        <strain evidence="5 8">DPC6431</strain>
    </source>
</reference>
<dbReference type="InterPro" id="IPR025090">
    <property type="entry name" value="DUF4017"/>
</dbReference>
<evidence type="ECO:0000313" key="4">
    <source>
        <dbReference type="EMBL" id="RVU63303.1"/>
    </source>
</evidence>
<name>A0A0B5XBW2_BACTU</name>
<dbReference type="Proteomes" id="UP000286687">
    <property type="component" value="Unassembled WGS sequence"/>
</dbReference>
<dbReference type="KEGG" id="btw:BF38_3992"/>
<reference evidence="4 7" key="2">
    <citation type="submission" date="2018-01" db="EMBL/GenBank/DDBJ databases">
        <title>Complete genome sequence of G25-42.</title>
        <authorList>
            <person name="Zheng Z."/>
            <person name="Sun M."/>
        </authorList>
    </citation>
    <scope>NUCLEOTIDE SEQUENCE [LARGE SCALE GENOMIC DNA]</scope>
    <source>
        <strain evidence="4 7">G25-42</strain>
    </source>
</reference>
<dbReference type="Proteomes" id="UP000031876">
    <property type="component" value="Chromosome"/>
</dbReference>
<dbReference type="Pfam" id="PF13209">
    <property type="entry name" value="DUF4017"/>
    <property type="match status" value="1"/>
</dbReference>
<protein>
    <submittedName>
        <fullName evidence="4">DUF4017 domain-containing protein</fullName>
    </submittedName>
    <submittedName>
        <fullName evidence="3">DUF4017 family protein</fullName>
    </submittedName>
</protein>
<dbReference type="AlphaFoldDB" id="A0A0B5XBW2"/>
<keyword evidence="1" id="KW-0812">Transmembrane</keyword>
<proteinExistence type="predicted"/>
<evidence type="ECO:0000313" key="9">
    <source>
        <dbReference type="Proteomes" id="UP000501107"/>
    </source>
</evidence>
<dbReference type="Proteomes" id="UP000297630">
    <property type="component" value="Unassembled WGS sequence"/>
</dbReference>
<organism evidence="4 7">
    <name type="scientific">Bacillus thuringiensis</name>
    <dbReference type="NCBI Taxonomy" id="1428"/>
    <lineage>
        <taxon>Bacteria</taxon>
        <taxon>Bacillati</taxon>
        <taxon>Bacillota</taxon>
        <taxon>Bacilli</taxon>
        <taxon>Bacillales</taxon>
        <taxon>Bacillaceae</taxon>
        <taxon>Bacillus</taxon>
        <taxon>Bacillus cereus group</taxon>
    </lineage>
</organism>
<dbReference type="EMBL" id="CP009335">
    <property type="protein sequence ID" value="AJG74996.1"/>
    <property type="molecule type" value="Genomic_DNA"/>
</dbReference>
<reference evidence="3 9" key="4">
    <citation type="submission" date="2020-05" db="EMBL/GenBank/DDBJ databases">
        <title>FDA dAtabase for Regulatory Grade micrObial Sequences (FDA-ARGOS): Supporting development and validation of Infectious Disease Dx tests.</title>
        <authorList>
            <person name="Nelson B."/>
            <person name="Plummer A."/>
            <person name="Tallon L."/>
            <person name="Sadzewicz L."/>
            <person name="Zhao X."/>
            <person name="Vavikolanu K."/>
            <person name="Mehta A."/>
            <person name="Aluvathingal J."/>
            <person name="Nadendla S."/>
            <person name="Myers T."/>
            <person name="Yan Y."/>
            <person name="Sichtig H."/>
        </authorList>
    </citation>
    <scope>NUCLEOTIDE SEQUENCE [LARGE SCALE GENOMIC DNA]</scope>
    <source>
        <strain evidence="3 9">FDAARGOS_795</strain>
    </source>
</reference>
<evidence type="ECO:0000313" key="6">
    <source>
        <dbReference type="Proteomes" id="UP000031876"/>
    </source>
</evidence>
<evidence type="ECO:0000313" key="3">
    <source>
        <dbReference type="EMBL" id="QKH27572.1"/>
    </source>
</evidence>
<evidence type="ECO:0000313" key="2">
    <source>
        <dbReference type="EMBL" id="AJG74996.1"/>
    </source>
</evidence>
<dbReference type="EMBL" id="CP053980">
    <property type="protein sequence ID" value="QKH27572.1"/>
    <property type="molecule type" value="Genomic_DNA"/>
</dbReference>
<dbReference type="EMBL" id="SCLP01000001">
    <property type="protein sequence ID" value="TFF48431.1"/>
    <property type="molecule type" value="Genomic_DNA"/>
</dbReference>
<accession>A0A0B5XBW2</accession>
<keyword evidence="1" id="KW-0472">Membrane</keyword>
<dbReference type="Proteomes" id="UP000501107">
    <property type="component" value="Chromosome"/>
</dbReference>
<dbReference type="EMBL" id="LDER01000212">
    <property type="protein sequence ID" value="RVU63303.1"/>
    <property type="molecule type" value="Genomic_DNA"/>
</dbReference>
<evidence type="ECO:0000313" key="8">
    <source>
        <dbReference type="Proteomes" id="UP000297630"/>
    </source>
</evidence>
<dbReference type="RefSeq" id="WP_000790449.1">
    <property type="nucleotide sequence ID" value="NZ_CP009335.1"/>
</dbReference>
<evidence type="ECO:0000313" key="7">
    <source>
        <dbReference type="Proteomes" id="UP000286687"/>
    </source>
</evidence>
<evidence type="ECO:0000313" key="5">
    <source>
        <dbReference type="EMBL" id="TFF48431.1"/>
    </source>
</evidence>
<sequence length="65" mass="7300">MKNITPALVLYIIVCIIAMIAPSSQGYNHIGWKLFVGQAYALPIFLITAIITFYINKKKSTNKQL</sequence>
<reference evidence="2 6" key="1">
    <citation type="journal article" date="2015" name="Genome Announc.">
        <title>Complete genome sequences for 35 biothreat assay-relevant bacillus species.</title>
        <authorList>
            <person name="Johnson S.L."/>
            <person name="Daligault H.E."/>
            <person name="Davenport K.W."/>
            <person name="Jaissle J."/>
            <person name="Frey K.G."/>
            <person name="Ladner J.T."/>
            <person name="Broomall S.M."/>
            <person name="Bishop-Lilly K.A."/>
            <person name="Bruce D.C."/>
            <person name="Gibbons H.S."/>
            <person name="Coyne S.R."/>
            <person name="Lo C.C."/>
            <person name="Meincke L."/>
            <person name="Munk A.C."/>
            <person name="Koroleva G.I."/>
            <person name="Rosenzweig C.N."/>
            <person name="Palacios G.F."/>
            <person name="Redden C.L."/>
            <person name="Minogue T.D."/>
            <person name="Chain P.S."/>
        </authorList>
    </citation>
    <scope>NUCLEOTIDE SEQUENCE [LARGE SCALE GENOMIC DNA]</scope>
    <source>
        <strain evidence="2 6">HD1011</strain>
    </source>
</reference>
<keyword evidence="1" id="KW-1133">Transmembrane helix</keyword>
<evidence type="ECO:0000256" key="1">
    <source>
        <dbReference type="SAM" id="Phobius"/>
    </source>
</evidence>